<proteinExistence type="predicted"/>
<dbReference type="InterPro" id="IPR000160">
    <property type="entry name" value="GGDEF_dom"/>
</dbReference>
<dbReference type="CDD" id="cd01949">
    <property type="entry name" value="GGDEF"/>
    <property type="match status" value="1"/>
</dbReference>
<dbReference type="Pfam" id="PF00990">
    <property type="entry name" value="GGDEF"/>
    <property type="match status" value="1"/>
</dbReference>
<evidence type="ECO:0000259" key="4">
    <source>
        <dbReference type="PROSITE" id="PS50887"/>
    </source>
</evidence>
<dbReference type="Gene3D" id="3.30.70.270">
    <property type="match status" value="1"/>
</dbReference>
<dbReference type="PROSITE" id="PS50887">
    <property type="entry name" value="GGDEF"/>
    <property type="match status" value="1"/>
</dbReference>
<dbReference type="SUPFAM" id="SSF55785">
    <property type="entry name" value="PYP-like sensor domain (PAS domain)"/>
    <property type="match status" value="1"/>
</dbReference>
<evidence type="ECO:0000256" key="1">
    <source>
        <dbReference type="ARBA" id="ARBA00001946"/>
    </source>
</evidence>
<sequence length="299" mass="33502">MLKSSSLTETNLLQAVINAVPTPIFFKDAEGRYLGCNRAFENYIGLNLDQLVGKSVFELFDPELAKVYYEADKALYDSRGEQIYEAQVRYADGSIRDVMFHKAAFHAAEENIDGIVGAILDITARKDAERELEKRARTDSLTGLANRFSLMESLDQALERQRQENYGLAFWMLDLDHFKQINDTFGHPTGDTLLKKVAVKLQSCLAENSNIARLGGDEFSVILEGVTSHAEVEALAATLIEEFSKPIELEQNRLEVSVSIGIAMFDTGNNNSRELMKQADIALYQAKDKGRARFQIFKG</sequence>
<dbReference type="InterPro" id="IPR043128">
    <property type="entry name" value="Rev_trsase/Diguanyl_cyclase"/>
</dbReference>
<dbReference type="OrthoDB" id="8416215at2"/>
<accession>A0A369WD21</accession>
<feature type="domain" description="PAC" evidence="3">
    <location>
        <begin position="82"/>
        <end position="134"/>
    </location>
</feature>
<dbReference type="CDD" id="cd00130">
    <property type="entry name" value="PAS"/>
    <property type="match status" value="1"/>
</dbReference>
<gene>
    <name evidence="5" type="ORF">DV711_13770</name>
</gene>
<dbReference type="AlphaFoldDB" id="A0A369WD21"/>
<dbReference type="GO" id="GO:0006355">
    <property type="term" value="P:regulation of DNA-templated transcription"/>
    <property type="evidence" value="ECO:0007669"/>
    <property type="project" value="InterPro"/>
</dbReference>
<dbReference type="RefSeq" id="WP_114696273.1">
    <property type="nucleotide sequence ID" value="NZ_QQOH01000003.1"/>
</dbReference>
<dbReference type="SUPFAM" id="SSF55073">
    <property type="entry name" value="Nucleotide cyclase"/>
    <property type="match status" value="1"/>
</dbReference>
<comment type="cofactor">
    <cofactor evidence="1">
        <name>Mg(2+)</name>
        <dbReference type="ChEBI" id="CHEBI:18420"/>
    </cofactor>
</comment>
<protein>
    <submittedName>
        <fullName evidence="5">Sensor domain-containing diguanylate cyclase</fullName>
    </submittedName>
</protein>
<dbReference type="InterPro" id="IPR029787">
    <property type="entry name" value="Nucleotide_cyclase"/>
</dbReference>
<dbReference type="SMART" id="SM00267">
    <property type="entry name" value="GGDEF"/>
    <property type="match status" value="1"/>
</dbReference>
<dbReference type="FunFam" id="3.30.70.270:FF:000001">
    <property type="entry name" value="Diguanylate cyclase domain protein"/>
    <property type="match status" value="1"/>
</dbReference>
<dbReference type="NCBIfam" id="TIGR00254">
    <property type="entry name" value="GGDEF"/>
    <property type="match status" value="1"/>
</dbReference>
<dbReference type="SMART" id="SM00091">
    <property type="entry name" value="PAS"/>
    <property type="match status" value="1"/>
</dbReference>
<dbReference type="InterPro" id="IPR000700">
    <property type="entry name" value="PAS-assoc_C"/>
</dbReference>
<evidence type="ECO:0000313" key="5">
    <source>
        <dbReference type="EMBL" id="RDE19930.1"/>
    </source>
</evidence>
<evidence type="ECO:0000313" key="6">
    <source>
        <dbReference type="Proteomes" id="UP000253769"/>
    </source>
</evidence>
<dbReference type="Gene3D" id="3.30.450.20">
    <property type="entry name" value="PAS domain"/>
    <property type="match status" value="1"/>
</dbReference>
<dbReference type="Proteomes" id="UP000253769">
    <property type="component" value="Unassembled WGS sequence"/>
</dbReference>
<evidence type="ECO:0000259" key="2">
    <source>
        <dbReference type="PROSITE" id="PS50112"/>
    </source>
</evidence>
<organism evidence="5 6">
    <name type="scientific">Motiliproteus coralliicola</name>
    <dbReference type="NCBI Taxonomy" id="2283196"/>
    <lineage>
        <taxon>Bacteria</taxon>
        <taxon>Pseudomonadati</taxon>
        <taxon>Pseudomonadota</taxon>
        <taxon>Gammaproteobacteria</taxon>
        <taxon>Oceanospirillales</taxon>
        <taxon>Oceanospirillaceae</taxon>
        <taxon>Motiliproteus</taxon>
    </lineage>
</organism>
<feature type="domain" description="PAS" evidence="2">
    <location>
        <begin position="9"/>
        <end position="63"/>
    </location>
</feature>
<evidence type="ECO:0000259" key="3">
    <source>
        <dbReference type="PROSITE" id="PS50113"/>
    </source>
</evidence>
<feature type="domain" description="GGDEF" evidence="4">
    <location>
        <begin position="166"/>
        <end position="299"/>
    </location>
</feature>
<reference evidence="5 6" key="1">
    <citation type="submission" date="2018-07" db="EMBL/GenBank/DDBJ databases">
        <title>Motiliproteus coralliicola sp. nov., a bacterium isolated from Coral.</title>
        <authorList>
            <person name="Wang G."/>
        </authorList>
    </citation>
    <scope>NUCLEOTIDE SEQUENCE [LARGE SCALE GENOMIC DNA]</scope>
    <source>
        <strain evidence="5 6">C34</strain>
    </source>
</reference>
<dbReference type="InterPro" id="IPR052155">
    <property type="entry name" value="Biofilm_reg_signaling"/>
</dbReference>
<name>A0A369WD21_9GAMM</name>
<dbReference type="PROSITE" id="PS50112">
    <property type="entry name" value="PAS"/>
    <property type="match status" value="1"/>
</dbReference>
<dbReference type="InterPro" id="IPR035965">
    <property type="entry name" value="PAS-like_dom_sf"/>
</dbReference>
<keyword evidence="6" id="KW-1185">Reference proteome</keyword>
<dbReference type="GO" id="GO:0003824">
    <property type="term" value="F:catalytic activity"/>
    <property type="evidence" value="ECO:0007669"/>
    <property type="project" value="UniProtKB-ARBA"/>
</dbReference>
<dbReference type="PANTHER" id="PTHR44757:SF2">
    <property type="entry name" value="BIOFILM ARCHITECTURE MAINTENANCE PROTEIN MBAA"/>
    <property type="match status" value="1"/>
</dbReference>
<dbReference type="Pfam" id="PF00989">
    <property type="entry name" value="PAS"/>
    <property type="match status" value="1"/>
</dbReference>
<dbReference type="EMBL" id="QQOH01000003">
    <property type="protein sequence ID" value="RDE19930.1"/>
    <property type="molecule type" value="Genomic_DNA"/>
</dbReference>
<dbReference type="PROSITE" id="PS50113">
    <property type="entry name" value="PAC"/>
    <property type="match status" value="1"/>
</dbReference>
<dbReference type="PANTHER" id="PTHR44757">
    <property type="entry name" value="DIGUANYLATE CYCLASE DGCP"/>
    <property type="match status" value="1"/>
</dbReference>
<comment type="caution">
    <text evidence="5">The sequence shown here is derived from an EMBL/GenBank/DDBJ whole genome shotgun (WGS) entry which is preliminary data.</text>
</comment>
<dbReference type="InterPro" id="IPR013767">
    <property type="entry name" value="PAS_fold"/>
</dbReference>
<dbReference type="InterPro" id="IPR000014">
    <property type="entry name" value="PAS"/>
</dbReference>
<dbReference type="NCBIfam" id="TIGR00229">
    <property type="entry name" value="sensory_box"/>
    <property type="match status" value="1"/>
</dbReference>